<dbReference type="GeneID" id="9827490"/>
<feature type="region of interest" description="Disordered" evidence="1">
    <location>
        <begin position="52"/>
        <end position="111"/>
    </location>
</feature>
<evidence type="ECO:0000256" key="1">
    <source>
        <dbReference type="SAM" id="MobiDB-lite"/>
    </source>
</evidence>
<sequence>MSVPPPPPKKDDREAVKDLIGEIRVIYKDIIKLRANDRELYRQLSDRVNAIEQDKSKRFMKNRRKYKLEEKNKLKNASANPGNAPKKTPSKNSKIDSASNEPDEKGAEKEE</sequence>
<proteinExistence type="predicted"/>
<feature type="compositionally biased region" description="Basic and acidic residues" evidence="1">
    <location>
        <begin position="102"/>
        <end position="111"/>
    </location>
</feature>
<dbReference type="AlphaFoldDB" id="A0A6A5GME3"/>
<evidence type="ECO:0000313" key="2">
    <source>
        <dbReference type="EMBL" id="KAF1756520.1"/>
    </source>
</evidence>
<dbReference type="EMBL" id="WUAV01000004">
    <property type="protein sequence ID" value="KAF1756520.1"/>
    <property type="molecule type" value="Genomic_DNA"/>
</dbReference>
<dbReference type="Proteomes" id="UP000483820">
    <property type="component" value="Chromosome IV"/>
</dbReference>
<protein>
    <submittedName>
        <fullName evidence="2">Uncharacterized protein</fullName>
    </submittedName>
</protein>
<name>A0A6A5GME3_CAERE</name>
<dbReference type="CTD" id="9827490"/>
<organism evidence="2 3">
    <name type="scientific">Caenorhabditis remanei</name>
    <name type="common">Caenorhabditis vulgaris</name>
    <dbReference type="NCBI Taxonomy" id="31234"/>
    <lineage>
        <taxon>Eukaryota</taxon>
        <taxon>Metazoa</taxon>
        <taxon>Ecdysozoa</taxon>
        <taxon>Nematoda</taxon>
        <taxon>Chromadorea</taxon>
        <taxon>Rhabditida</taxon>
        <taxon>Rhabditina</taxon>
        <taxon>Rhabditomorpha</taxon>
        <taxon>Rhabditoidea</taxon>
        <taxon>Rhabditidae</taxon>
        <taxon>Peloderinae</taxon>
        <taxon>Caenorhabditis</taxon>
    </lineage>
</organism>
<comment type="caution">
    <text evidence="2">The sequence shown here is derived from an EMBL/GenBank/DDBJ whole genome shotgun (WGS) entry which is preliminary data.</text>
</comment>
<accession>A0A6A5GME3</accession>
<evidence type="ECO:0000313" key="3">
    <source>
        <dbReference type="Proteomes" id="UP000483820"/>
    </source>
</evidence>
<dbReference type="RefSeq" id="XP_003095758.2">
    <property type="nucleotide sequence ID" value="XM_003095710.2"/>
</dbReference>
<gene>
    <name evidence="2" type="ORF">GCK72_012973</name>
</gene>
<feature type="compositionally biased region" description="Polar residues" evidence="1">
    <location>
        <begin position="90"/>
        <end position="100"/>
    </location>
</feature>
<reference evidence="2 3" key="1">
    <citation type="submission" date="2019-12" db="EMBL/GenBank/DDBJ databases">
        <title>Chromosome-level assembly of the Caenorhabditis remanei genome.</title>
        <authorList>
            <person name="Teterina A.A."/>
            <person name="Willis J.H."/>
            <person name="Phillips P.C."/>
        </authorList>
    </citation>
    <scope>NUCLEOTIDE SEQUENCE [LARGE SCALE GENOMIC DNA]</scope>
    <source>
        <strain evidence="2 3">PX506</strain>
        <tissue evidence="2">Whole organism</tissue>
    </source>
</reference>
<dbReference type="KEGG" id="crq:GCK72_012973"/>